<dbReference type="PROSITE" id="PS00197">
    <property type="entry name" value="2FE2S_FER_1"/>
    <property type="match status" value="1"/>
</dbReference>
<feature type="domain" description="2Fe-2S ferredoxin-type" evidence="2">
    <location>
        <begin position="255"/>
        <end position="314"/>
    </location>
</feature>
<dbReference type="SUPFAM" id="SSF54292">
    <property type="entry name" value="2Fe-2S ferredoxin-like"/>
    <property type="match status" value="1"/>
</dbReference>
<dbReference type="InterPro" id="IPR006058">
    <property type="entry name" value="2Fe2S_fd_BS"/>
</dbReference>
<dbReference type="AlphaFoldDB" id="A0A0B6X0L1"/>
<dbReference type="GO" id="GO:0051537">
    <property type="term" value="F:2 iron, 2 sulfur cluster binding"/>
    <property type="evidence" value="ECO:0007669"/>
    <property type="project" value="InterPro"/>
</dbReference>
<dbReference type="Pfam" id="PF00111">
    <property type="entry name" value="Fer2"/>
    <property type="match status" value="1"/>
</dbReference>
<name>A0A0B6X0L1_9BACT</name>
<dbReference type="CDD" id="cd00207">
    <property type="entry name" value="fer2"/>
    <property type="match status" value="1"/>
</dbReference>
<dbReference type="STRING" id="454194.PYK22_02553"/>
<accession>A0A0B6X0L1</accession>
<dbReference type="Gene3D" id="3.10.20.30">
    <property type="match status" value="1"/>
</dbReference>
<feature type="compositionally biased region" description="Basic and acidic residues" evidence="1">
    <location>
        <begin position="339"/>
        <end position="353"/>
    </location>
</feature>
<dbReference type="OrthoDB" id="9810588at2"/>
<organism evidence="3 4">
    <name type="scientific">Pyrinomonas methylaliphatogenes</name>
    <dbReference type="NCBI Taxonomy" id="454194"/>
    <lineage>
        <taxon>Bacteria</taxon>
        <taxon>Pseudomonadati</taxon>
        <taxon>Acidobacteriota</taxon>
        <taxon>Blastocatellia</taxon>
        <taxon>Blastocatellales</taxon>
        <taxon>Pyrinomonadaceae</taxon>
        <taxon>Pyrinomonas</taxon>
    </lineage>
</organism>
<protein>
    <submittedName>
        <fullName evidence="3">Ferredoxin</fullName>
    </submittedName>
</protein>
<evidence type="ECO:0000313" key="3">
    <source>
        <dbReference type="EMBL" id="CDM66522.1"/>
    </source>
</evidence>
<gene>
    <name evidence="3" type="ORF">PYK22_02553</name>
</gene>
<dbReference type="InterPro" id="IPR001041">
    <property type="entry name" value="2Fe-2S_ferredoxin-type"/>
</dbReference>
<dbReference type="InterPro" id="IPR036010">
    <property type="entry name" value="2Fe-2S_ferredoxin-like_sf"/>
</dbReference>
<dbReference type="RefSeq" id="WP_041977824.1">
    <property type="nucleotide sequence ID" value="NZ_CBXV010000008.1"/>
</dbReference>
<reference evidence="3 4" key="1">
    <citation type="submission" date="2013-12" db="EMBL/GenBank/DDBJ databases">
        <authorList>
            <person name="Stott M."/>
        </authorList>
    </citation>
    <scope>NUCLEOTIDE SEQUENCE [LARGE SCALE GENOMIC DNA]</scope>
    <source>
        <strain evidence="3 4">K22</strain>
    </source>
</reference>
<feature type="region of interest" description="Disordered" evidence="1">
    <location>
        <begin position="339"/>
        <end position="360"/>
    </location>
</feature>
<dbReference type="EMBL" id="CBXV010000008">
    <property type="protein sequence ID" value="CDM66522.1"/>
    <property type="molecule type" value="Genomic_DNA"/>
</dbReference>
<keyword evidence="4" id="KW-1185">Reference proteome</keyword>
<proteinExistence type="predicted"/>
<evidence type="ECO:0000256" key="1">
    <source>
        <dbReference type="SAM" id="MobiDB-lite"/>
    </source>
</evidence>
<reference evidence="3 4" key="2">
    <citation type="submission" date="2015-01" db="EMBL/GenBank/DDBJ databases">
        <title>Complete genome sequence of Pyrinomonas methylaliphatogenes type strain K22T.</title>
        <authorList>
            <person name="Lee K.C.Y."/>
            <person name="Power J.F."/>
            <person name="Dunfield P.F."/>
            <person name="Morgan X.C."/>
            <person name="Huttenhower C."/>
            <person name="Stott M.B."/>
        </authorList>
    </citation>
    <scope>NUCLEOTIDE SEQUENCE [LARGE SCALE GENOMIC DNA]</scope>
    <source>
        <strain evidence="3 4">K22</strain>
    </source>
</reference>
<evidence type="ECO:0000313" key="4">
    <source>
        <dbReference type="Proteomes" id="UP000031518"/>
    </source>
</evidence>
<sequence length="360" mass="40638">MEEIVFHQAERPNLPAHPFEAFLHEQSEEDWAQAIAALLPHIHKVDQNATRIWFHFFPLALARALERAPDPEQLARELLLQGRYRLRDQIDESHYFLYGHRYWPTIKRAVIEFAERFSTGNAQLSLAEQIREVARRASRDLGVAEALTIGITAVAFMTVRQAGLEAVKRAPGTIRLSEWALRRTPEQVLKARARDDRQGLFGFLRTEDKVWTVTFNENDPEAHFKLVHTQEIAWAAASDKRPWHLRDPRCVAGEGPIPVQCRSAACGTCWVGVLGGAEKLSEVGKLERRMMPRFGYIDTDEPRPIIRLSCQAKAYGAVSIVIPPWNGYFGKLLKGEAADAPKDGAEDSGDRIIESSNLSS</sequence>
<dbReference type="InterPro" id="IPR012675">
    <property type="entry name" value="Beta-grasp_dom_sf"/>
</dbReference>
<evidence type="ECO:0000259" key="2">
    <source>
        <dbReference type="Pfam" id="PF00111"/>
    </source>
</evidence>
<dbReference type="Proteomes" id="UP000031518">
    <property type="component" value="Unassembled WGS sequence"/>
</dbReference>